<dbReference type="NCBIfam" id="TIGR00048">
    <property type="entry name" value="rRNA_mod_RlmN"/>
    <property type="match status" value="1"/>
</dbReference>
<dbReference type="EMBL" id="LRQG01000108">
    <property type="protein sequence ID" value="KXA38633.1"/>
    <property type="molecule type" value="Genomic_DNA"/>
</dbReference>
<dbReference type="InterPro" id="IPR004383">
    <property type="entry name" value="rRNA_lsu_MTrfase_RlmN/Cfr"/>
</dbReference>
<feature type="binding site" evidence="14">
    <location>
        <position position="118"/>
    </location>
    <ligand>
        <name>[4Fe-4S] cluster</name>
        <dbReference type="ChEBI" id="CHEBI:49883"/>
        <note>4Fe-4S-S-AdoMet</note>
    </ligand>
</feature>
<evidence type="ECO:0000256" key="3">
    <source>
        <dbReference type="ARBA" id="ARBA00022485"/>
    </source>
</evidence>
<dbReference type="HAMAP" id="MF_01849">
    <property type="entry name" value="RNA_methyltr_RlmN"/>
    <property type="match status" value="1"/>
</dbReference>
<dbReference type="GO" id="GO:0002935">
    <property type="term" value="F:tRNA (adenine(37)-C2)-methyltransferase activity"/>
    <property type="evidence" value="ECO:0007669"/>
    <property type="project" value="UniProtKB-UniRule"/>
</dbReference>
<dbReference type="InterPro" id="IPR007197">
    <property type="entry name" value="rSAM"/>
</dbReference>
<keyword evidence="10 14" id="KW-0479">Metal-binding</keyword>
<dbReference type="OrthoDB" id="9793973at2"/>
<sequence length="346" mass="38974">MEVVKKPLLGMNLLELKAVAKELGMPAFAGTQMAKWLYTQHVASIDEMTNISKANREKLGENYTIGCRQHIDAQYSKDGTIKYLFPTEEGKFVETVYIPDDDRATLCVSSQVGCKMNCLFCQTGKQGFEGNLSAVDILNQIYSLPERDKLTNIVFMGQGEPMDNYDNMLRATQVMTADYGYAWSPKRITVSSIGIKGKLKRFLEESDCHVAISMHHPIPSERSMLMPAERGMSIADIVELLRNYDFSHQRRLSFEYIVFSGVNDSLNHAKAIVELVKGLDCRFNLIRFHTIPNVPLRGVDDKKMEEFRDYLTGHGVFTTIRASRGQDIFAACGLLSTAKKIADERA</sequence>
<comment type="miscellaneous">
    <text evidence="14">Reaction proceeds by a ping-pong mechanism involving intermediate methylation of a conserved cysteine residue.</text>
</comment>
<comment type="function">
    <text evidence="14">Specifically methylates position 2 of adenine 2503 in 23S rRNA and position 2 of adenine 37 in tRNAs.</text>
</comment>
<keyword evidence="13 14" id="KW-1015">Disulfide bond</keyword>
<keyword evidence="9 14" id="KW-0819">tRNA processing</keyword>
<organism evidence="16 17">
    <name type="scientific">Prevotella corporis</name>
    <dbReference type="NCBI Taxonomy" id="28128"/>
    <lineage>
        <taxon>Bacteria</taxon>
        <taxon>Pseudomonadati</taxon>
        <taxon>Bacteroidota</taxon>
        <taxon>Bacteroidia</taxon>
        <taxon>Bacteroidales</taxon>
        <taxon>Prevotellaceae</taxon>
        <taxon>Prevotella</taxon>
    </lineage>
</organism>
<comment type="similarity">
    <text evidence="2 14">Belongs to the radical SAM superfamily. RlmN family.</text>
</comment>
<evidence type="ECO:0000256" key="4">
    <source>
        <dbReference type="ARBA" id="ARBA00022490"/>
    </source>
</evidence>
<feature type="active site" description="S-methylcysteine intermediate" evidence="14">
    <location>
        <position position="332"/>
    </location>
</feature>
<dbReference type="GO" id="GO:0070475">
    <property type="term" value="P:rRNA base methylation"/>
    <property type="evidence" value="ECO:0007669"/>
    <property type="project" value="UniProtKB-UniRule"/>
</dbReference>
<evidence type="ECO:0000256" key="6">
    <source>
        <dbReference type="ARBA" id="ARBA00022603"/>
    </source>
</evidence>
<dbReference type="Gene3D" id="1.10.150.530">
    <property type="match status" value="1"/>
</dbReference>
<dbReference type="SFLD" id="SFLDG01062">
    <property type="entry name" value="methyltransferase_(Class_A)"/>
    <property type="match status" value="1"/>
</dbReference>
<dbReference type="GO" id="GO:0005737">
    <property type="term" value="C:cytoplasm"/>
    <property type="evidence" value="ECO:0007669"/>
    <property type="project" value="UniProtKB-SubCell"/>
</dbReference>
<evidence type="ECO:0000256" key="1">
    <source>
        <dbReference type="ARBA" id="ARBA00004496"/>
    </source>
</evidence>
<dbReference type="GO" id="GO:0000049">
    <property type="term" value="F:tRNA binding"/>
    <property type="evidence" value="ECO:0007669"/>
    <property type="project" value="UniProtKB-UniRule"/>
</dbReference>
<feature type="binding site" evidence="14">
    <location>
        <position position="114"/>
    </location>
    <ligand>
        <name>[4Fe-4S] cluster</name>
        <dbReference type="ChEBI" id="CHEBI:49883"/>
        <note>4Fe-4S-S-AdoMet</note>
    </ligand>
</feature>
<comment type="caution">
    <text evidence="14">Lacks conserved residue(s) required for the propagation of feature annotation.</text>
</comment>
<feature type="binding site" evidence="14">
    <location>
        <position position="289"/>
    </location>
    <ligand>
        <name>S-adenosyl-L-methionine</name>
        <dbReference type="ChEBI" id="CHEBI:59789"/>
    </ligand>
</feature>
<dbReference type="EC" id="2.1.1.192" evidence="14"/>
<evidence type="ECO:0000256" key="9">
    <source>
        <dbReference type="ARBA" id="ARBA00022694"/>
    </source>
</evidence>
<comment type="catalytic activity">
    <reaction evidence="14">
        <text>adenosine(2503) in 23S rRNA + 2 reduced [2Fe-2S]-[ferredoxin] + 2 S-adenosyl-L-methionine = 2-methyladenosine(2503) in 23S rRNA + 5'-deoxyadenosine + L-methionine + 2 oxidized [2Fe-2S]-[ferredoxin] + S-adenosyl-L-homocysteine</text>
        <dbReference type="Rhea" id="RHEA:42916"/>
        <dbReference type="Rhea" id="RHEA-COMP:10000"/>
        <dbReference type="Rhea" id="RHEA-COMP:10001"/>
        <dbReference type="Rhea" id="RHEA-COMP:10152"/>
        <dbReference type="Rhea" id="RHEA-COMP:10282"/>
        <dbReference type="ChEBI" id="CHEBI:17319"/>
        <dbReference type="ChEBI" id="CHEBI:33737"/>
        <dbReference type="ChEBI" id="CHEBI:33738"/>
        <dbReference type="ChEBI" id="CHEBI:57844"/>
        <dbReference type="ChEBI" id="CHEBI:57856"/>
        <dbReference type="ChEBI" id="CHEBI:59789"/>
        <dbReference type="ChEBI" id="CHEBI:74411"/>
        <dbReference type="ChEBI" id="CHEBI:74497"/>
        <dbReference type="EC" id="2.1.1.192"/>
    </reaction>
</comment>
<evidence type="ECO:0000256" key="5">
    <source>
        <dbReference type="ARBA" id="ARBA00022552"/>
    </source>
</evidence>
<keyword evidence="3 14" id="KW-0004">4Fe-4S</keyword>
<dbReference type="AlphaFoldDB" id="A0A133Q745"/>
<dbReference type="GO" id="GO:0046872">
    <property type="term" value="F:metal ion binding"/>
    <property type="evidence" value="ECO:0007669"/>
    <property type="project" value="UniProtKB-KW"/>
</dbReference>
<accession>A0A133Q745</accession>
<dbReference type="SFLD" id="SFLDF00275">
    <property type="entry name" value="adenosine_C2_methyltransferase"/>
    <property type="match status" value="1"/>
</dbReference>
<gene>
    <name evidence="14" type="primary">rlmN</name>
    <name evidence="16" type="ORF">HMPREF3226_01488</name>
</gene>
<feature type="binding site" evidence="14">
    <location>
        <position position="121"/>
    </location>
    <ligand>
        <name>[4Fe-4S] cluster</name>
        <dbReference type="ChEBI" id="CHEBI:49883"/>
        <note>4Fe-4S-S-AdoMet</note>
    </ligand>
</feature>
<evidence type="ECO:0000313" key="16">
    <source>
        <dbReference type="EMBL" id="KXA38633.1"/>
    </source>
</evidence>
<keyword evidence="7 14" id="KW-0808">Transferase</keyword>
<dbReference type="InterPro" id="IPR027492">
    <property type="entry name" value="RNA_MTrfase_RlmN"/>
</dbReference>
<dbReference type="Gene3D" id="3.20.20.70">
    <property type="entry name" value="Aldolase class I"/>
    <property type="match status" value="1"/>
</dbReference>
<protein>
    <recommendedName>
        <fullName evidence="14">Probable dual-specificity RNA methyltransferase RlmN</fullName>
        <ecNumber evidence="14">2.1.1.192</ecNumber>
    </recommendedName>
    <alternativeName>
        <fullName evidence="14">23S rRNA (adenine(2503)-C(2))-methyltransferase</fullName>
    </alternativeName>
    <alternativeName>
        <fullName evidence="14">23S rRNA m2A2503 methyltransferase</fullName>
    </alternativeName>
    <alternativeName>
        <fullName evidence="14">Ribosomal RNA large subunit methyltransferase N</fullName>
    </alternativeName>
    <alternativeName>
        <fullName evidence="14">tRNA (adenine(37)-C(2))-methyltransferase</fullName>
    </alternativeName>
    <alternativeName>
        <fullName evidence="14">tRNA m2A37 methyltransferase</fullName>
    </alternativeName>
</protein>
<dbReference type="GO" id="GO:0070040">
    <property type="term" value="F:rRNA (adenine(2503)-C2-)-methyltransferase activity"/>
    <property type="evidence" value="ECO:0007669"/>
    <property type="project" value="UniProtKB-UniRule"/>
</dbReference>
<evidence type="ECO:0000256" key="8">
    <source>
        <dbReference type="ARBA" id="ARBA00022691"/>
    </source>
</evidence>
<keyword evidence="4 14" id="KW-0963">Cytoplasm</keyword>
<dbReference type="Pfam" id="PF21016">
    <property type="entry name" value="RlmN_N"/>
    <property type="match status" value="1"/>
</dbReference>
<feature type="binding site" evidence="14">
    <location>
        <position position="191"/>
    </location>
    <ligand>
        <name>S-adenosyl-L-methionine</name>
        <dbReference type="ChEBI" id="CHEBI:59789"/>
    </ligand>
</feature>
<keyword evidence="8 14" id="KW-0949">S-adenosyl-L-methionine</keyword>
<evidence type="ECO:0000256" key="2">
    <source>
        <dbReference type="ARBA" id="ARBA00007544"/>
    </source>
</evidence>
<comment type="subcellular location">
    <subcellularLocation>
        <location evidence="1 14">Cytoplasm</location>
    </subcellularLocation>
</comment>
<feature type="binding site" evidence="14">
    <location>
        <begin position="159"/>
        <end position="160"/>
    </location>
    <ligand>
        <name>S-adenosyl-L-methionine</name>
        <dbReference type="ChEBI" id="CHEBI:59789"/>
    </ligand>
</feature>
<evidence type="ECO:0000256" key="13">
    <source>
        <dbReference type="ARBA" id="ARBA00023157"/>
    </source>
</evidence>
<dbReference type="Pfam" id="PF04055">
    <property type="entry name" value="Radical_SAM"/>
    <property type="match status" value="1"/>
</dbReference>
<evidence type="ECO:0000256" key="12">
    <source>
        <dbReference type="ARBA" id="ARBA00023014"/>
    </source>
</evidence>
<evidence type="ECO:0000256" key="14">
    <source>
        <dbReference type="HAMAP-Rule" id="MF_01849"/>
    </source>
</evidence>
<dbReference type="PIRSF" id="PIRSF006004">
    <property type="entry name" value="CHP00048"/>
    <property type="match status" value="1"/>
</dbReference>
<dbReference type="InterPro" id="IPR013785">
    <property type="entry name" value="Aldolase_TIM"/>
</dbReference>
<reference evidence="17" key="1">
    <citation type="submission" date="2016-01" db="EMBL/GenBank/DDBJ databases">
        <authorList>
            <person name="Mitreva M."/>
            <person name="Pepin K.H."/>
            <person name="Mihindukulasuriya K.A."/>
            <person name="Fulton R."/>
            <person name="Fronick C."/>
            <person name="O'Laughlin M."/>
            <person name="Miner T."/>
            <person name="Herter B."/>
            <person name="Rosa B.A."/>
            <person name="Cordes M."/>
            <person name="Tomlinson C."/>
            <person name="Wollam A."/>
            <person name="Palsikar V.B."/>
            <person name="Mardis E.R."/>
            <person name="Wilson R.K."/>
        </authorList>
    </citation>
    <scope>NUCLEOTIDE SEQUENCE [LARGE SCALE GENOMIC DNA]</scope>
    <source>
        <strain evidence="17">MJR7716</strain>
    </source>
</reference>
<feature type="binding site" evidence="14">
    <location>
        <begin position="213"/>
        <end position="215"/>
    </location>
    <ligand>
        <name>S-adenosyl-L-methionine</name>
        <dbReference type="ChEBI" id="CHEBI:59789"/>
    </ligand>
</feature>
<evidence type="ECO:0000256" key="10">
    <source>
        <dbReference type="ARBA" id="ARBA00022723"/>
    </source>
</evidence>
<feature type="active site" description="Proton acceptor" evidence="14">
    <location>
        <position position="94"/>
    </location>
</feature>
<comment type="caution">
    <text evidence="16">The sequence shown here is derived from an EMBL/GenBank/DDBJ whole genome shotgun (WGS) entry which is preliminary data.</text>
</comment>
<dbReference type="InterPro" id="IPR058240">
    <property type="entry name" value="rSAM_sf"/>
</dbReference>
<name>A0A133Q745_9BACT</name>
<proteinExistence type="inferred from homology"/>
<keyword evidence="17" id="KW-1185">Reference proteome</keyword>
<dbReference type="InterPro" id="IPR040072">
    <property type="entry name" value="Methyltransferase_A"/>
</dbReference>
<dbReference type="PANTHER" id="PTHR30544:SF5">
    <property type="entry name" value="RADICAL SAM CORE DOMAIN-CONTAINING PROTEIN"/>
    <property type="match status" value="1"/>
</dbReference>
<keyword evidence="6 14" id="KW-0489">Methyltransferase</keyword>
<feature type="domain" description="Radical SAM core" evidence="15">
    <location>
        <begin position="100"/>
        <end position="327"/>
    </location>
</feature>
<dbReference type="PATRIC" id="fig|28128.5.peg.1522"/>
<dbReference type="SFLD" id="SFLDS00029">
    <property type="entry name" value="Radical_SAM"/>
    <property type="match status" value="1"/>
</dbReference>
<dbReference type="InterPro" id="IPR048641">
    <property type="entry name" value="RlmN_N"/>
</dbReference>
<comment type="cofactor">
    <cofactor evidence="14">
        <name>[4Fe-4S] cluster</name>
        <dbReference type="ChEBI" id="CHEBI:49883"/>
    </cofactor>
    <text evidence="14">Binds 1 [4Fe-4S] cluster. The cluster is coordinated with 3 cysteines and an exchangeable S-adenosyl-L-methionine.</text>
</comment>
<dbReference type="SUPFAM" id="SSF102114">
    <property type="entry name" value="Radical SAM enzymes"/>
    <property type="match status" value="1"/>
</dbReference>
<dbReference type="eggNOG" id="COG0820">
    <property type="taxonomic scope" value="Bacteria"/>
</dbReference>
<evidence type="ECO:0000313" key="17">
    <source>
        <dbReference type="Proteomes" id="UP000070533"/>
    </source>
</evidence>
<keyword evidence="12 14" id="KW-0411">Iron-sulfur</keyword>
<evidence type="ECO:0000259" key="15">
    <source>
        <dbReference type="PROSITE" id="PS51918"/>
    </source>
</evidence>
<dbReference type="GO" id="GO:0019843">
    <property type="term" value="F:rRNA binding"/>
    <property type="evidence" value="ECO:0007669"/>
    <property type="project" value="UniProtKB-UniRule"/>
</dbReference>
<dbReference type="GO" id="GO:0051539">
    <property type="term" value="F:4 iron, 4 sulfur cluster binding"/>
    <property type="evidence" value="ECO:0007669"/>
    <property type="project" value="UniProtKB-UniRule"/>
</dbReference>
<keyword evidence="5 14" id="KW-0698">rRNA processing</keyword>
<comment type="catalytic activity">
    <reaction evidence="14">
        <text>adenosine(37) in tRNA + 2 reduced [2Fe-2S]-[ferredoxin] + 2 S-adenosyl-L-methionine = 2-methyladenosine(37) in tRNA + 5'-deoxyadenosine + L-methionine + 2 oxidized [2Fe-2S]-[ferredoxin] + S-adenosyl-L-homocysteine</text>
        <dbReference type="Rhea" id="RHEA:43332"/>
        <dbReference type="Rhea" id="RHEA-COMP:10000"/>
        <dbReference type="Rhea" id="RHEA-COMP:10001"/>
        <dbReference type="Rhea" id="RHEA-COMP:10162"/>
        <dbReference type="Rhea" id="RHEA-COMP:10485"/>
        <dbReference type="ChEBI" id="CHEBI:17319"/>
        <dbReference type="ChEBI" id="CHEBI:33737"/>
        <dbReference type="ChEBI" id="CHEBI:33738"/>
        <dbReference type="ChEBI" id="CHEBI:57844"/>
        <dbReference type="ChEBI" id="CHEBI:57856"/>
        <dbReference type="ChEBI" id="CHEBI:59789"/>
        <dbReference type="ChEBI" id="CHEBI:74411"/>
        <dbReference type="ChEBI" id="CHEBI:74497"/>
        <dbReference type="EC" id="2.1.1.192"/>
    </reaction>
</comment>
<evidence type="ECO:0000256" key="7">
    <source>
        <dbReference type="ARBA" id="ARBA00022679"/>
    </source>
</evidence>
<keyword evidence="11 14" id="KW-0408">Iron</keyword>
<dbReference type="PANTHER" id="PTHR30544">
    <property type="entry name" value="23S RRNA METHYLTRANSFERASE"/>
    <property type="match status" value="1"/>
</dbReference>
<dbReference type="PROSITE" id="PS51918">
    <property type="entry name" value="RADICAL_SAM"/>
    <property type="match status" value="1"/>
</dbReference>
<dbReference type="STRING" id="28128.HMPREF3226_01488"/>
<dbReference type="GO" id="GO:0030488">
    <property type="term" value="P:tRNA methylation"/>
    <property type="evidence" value="ECO:0007669"/>
    <property type="project" value="UniProtKB-UniRule"/>
</dbReference>
<evidence type="ECO:0000256" key="11">
    <source>
        <dbReference type="ARBA" id="ARBA00023004"/>
    </source>
</evidence>
<dbReference type="RefSeq" id="WP_060940741.1">
    <property type="nucleotide sequence ID" value="NZ_KQ957255.1"/>
</dbReference>
<dbReference type="Proteomes" id="UP000070533">
    <property type="component" value="Unassembled WGS sequence"/>
</dbReference>